<sequence>MSTLLETLIEPESRLVNKTFEINDKPIKTRRKKCALKSKENTFKPQCRRELKKKLKKYKLRRDGQEDPEVLDVSQILISALKIKSPSNNNNSKNINDIPEELRPTNYLFKMGRRKQIIEKKDLENCDNDTITTHKERKSVKSDVNVSKKKETCSVSEEYQLKPNENKKTVNHETPNKDKKQTNAFQLMMDSRNKSIGSNSPGKDKVVDESELQDIVEKKTIKAKRNLLLQKMAEEKGSLKKKDIEEYHEQCIKKKMEKRAERLKKMIAIKKSKPVDHDSDIEILSPQKEMPTNNNNHSASKTKTLKLVNIFHESVQNVNVDTKKVKKSKEDDEFLKKLSPSIKKKENMLCYFKKVEKEQDSDDIFDSQNVEDETVIIKVKMTPRSKKTLKKKKLSLNKDASTERSQNDENGENKLSSSEKGTSKSLLKLDKLEDAEVLEEGTLKSSENHDDLNIIRPRRNVKRPAKYIDDVQPSSSDEELHIFTPKKKKQIKKTNCVPENKIESQTETSKKTHKEENKSSVTKKSTKVTNEDNKQKKPTKLAPIFAAKPQLDAAALEAKQRFLSSGVPEKLKKTMEKPSYKNLGGSSYHTVVHVQQKELHIPDTICELNFRQSDSDDDPVNEIINGKDIFKKIISSSQLPIMNSNPMFVKSKPNEMLQKIKQLYPKFPVYRTYRMLRDKNKGEFKDCSYLDLDNSIEVINGLIDINNESPDKLNWTDKYKALSSKQIIGNFESIKELKKWLITWTENDVKLKKANGADSDSSDFYHSDTDSKDSIKSTNNLLVLTGPAGSGKTSIVYAVAAELAIKVLEVNASSKRTGKIMLQDLQEATQSHKVNRGKSSQSSAENSQKSQDIIPITEKPIMKIKKRGRPKKTAVVETTLKKVESVGNEVQSQPSSQDSTRTCMSLILIDDADIVFEQDDGFCSAIVQLVQCSKRPVILITSSLTCPHLQRFLHIAKVLHTRPYFPRMLGTWLDILCLADNGMCWPGLGAKILDYFNGDIRKSMNFLQFHTVRELTNDSETASQNSDLYKIDMDDENSSMSWTDREVNDENSEKLHATKNQDDSIWQCFMREKANLCHPQYPPQLFNIWWNIPRLVNAPSDCKVQSERDTNENCNKENKHQLGLNTISNVAEMISIADCYRHKDIEFSLTSVPWATFESHSVSEQESLDKYDRNNEIIDEISHSLVTGSILTAQKALDLEQNTRLEFPGMAIRRERDKVASRHNSVTSYLNPSATLDRRALALDYWSSCRSICRIEKSRTDSNSKRNNRFCHYLKSVNILCKSDSFDNLGNSLYSEENK</sequence>
<feature type="region of interest" description="Disordered" evidence="1">
    <location>
        <begin position="152"/>
        <end position="181"/>
    </location>
</feature>
<comment type="caution">
    <text evidence="3">The sequence shown here is derived from an EMBL/GenBank/DDBJ whole genome shotgun (WGS) entry which is preliminary data.</text>
</comment>
<gene>
    <name evidence="3" type="ORF">ABMA27_004408</name>
</gene>
<dbReference type="PANTHER" id="PTHR23389">
    <property type="entry name" value="CHROMOSOME TRANSMISSION FIDELITY FACTOR 18"/>
    <property type="match status" value="1"/>
</dbReference>
<evidence type="ECO:0000256" key="1">
    <source>
        <dbReference type="SAM" id="MobiDB-lite"/>
    </source>
</evidence>
<evidence type="ECO:0000313" key="4">
    <source>
        <dbReference type="Proteomes" id="UP001549920"/>
    </source>
</evidence>
<feature type="region of interest" description="Disordered" evidence="1">
    <location>
        <begin position="387"/>
        <end position="540"/>
    </location>
</feature>
<proteinExistence type="predicted"/>
<keyword evidence="4" id="KW-1185">Reference proteome</keyword>
<dbReference type="Proteomes" id="UP001549920">
    <property type="component" value="Unassembled WGS sequence"/>
</dbReference>
<feature type="region of interest" description="Disordered" evidence="1">
    <location>
        <begin position="829"/>
        <end position="852"/>
    </location>
</feature>
<evidence type="ECO:0000313" key="3">
    <source>
        <dbReference type="EMBL" id="KAL0871966.1"/>
    </source>
</evidence>
<dbReference type="EMBL" id="JBEUOH010000016">
    <property type="protein sequence ID" value="KAL0871966.1"/>
    <property type="molecule type" value="Genomic_DNA"/>
</dbReference>
<dbReference type="Gene3D" id="3.40.50.300">
    <property type="entry name" value="P-loop containing nucleotide triphosphate hydrolases"/>
    <property type="match status" value="1"/>
</dbReference>
<feature type="compositionally biased region" description="Polar residues" evidence="1">
    <location>
        <begin position="413"/>
        <end position="425"/>
    </location>
</feature>
<reference evidence="3 4" key="1">
    <citation type="submission" date="2024-06" db="EMBL/GenBank/DDBJ databases">
        <title>A chromosome-level genome assembly of beet webworm, Loxostege sticticalis.</title>
        <authorList>
            <person name="Zhang Y."/>
        </authorList>
    </citation>
    <scope>NUCLEOTIDE SEQUENCE [LARGE SCALE GENOMIC DNA]</scope>
    <source>
        <strain evidence="3">AQ026</strain>
        <tissue evidence="3">Whole body</tissue>
    </source>
</reference>
<feature type="compositionally biased region" description="Basic and acidic residues" evidence="1">
    <location>
        <begin position="763"/>
        <end position="774"/>
    </location>
</feature>
<evidence type="ECO:0000259" key="2">
    <source>
        <dbReference type="SMART" id="SM00382"/>
    </source>
</evidence>
<feature type="compositionally biased region" description="Basic and acidic residues" evidence="1">
    <location>
        <begin position="164"/>
        <end position="181"/>
    </location>
</feature>
<feature type="compositionally biased region" description="Basic residues" evidence="1">
    <location>
        <begin position="456"/>
        <end position="465"/>
    </location>
</feature>
<feature type="region of interest" description="Disordered" evidence="1">
    <location>
        <begin position="755"/>
        <end position="774"/>
    </location>
</feature>
<dbReference type="PANTHER" id="PTHR23389:SF21">
    <property type="entry name" value="ATPASE FAMILY AAA DOMAIN-CONTAINING PROTEIN 5"/>
    <property type="match status" value="1"/>
</dbReference>
<protein>
    <recommendedName>
        <fullName evidence="2">AAA+ ATPase domain-containing protein</fullName>
    </recommendedName>
</protein>
<accession>A0ABR3HNL2</accession>
<dbReference type="InterPro" id="IPR003959">
    <property type="entry name" value="ATPase_AAA_core"/>
</dbReference>
<dbReference type="Pfam" id="PF00004">
    <property type="entry name" value="AAA"/>
    <property type="match status" value="1"/>
</dbReference>
<name>A0ABR3HNL2_LOXSC</name>
<dbReference type="SMART" id="SM00382">
    <property type="entry name" value="AAA"/>
    <property type="match status" value="1"/>
</dbReference>
<feature type="domain" description="AAA+ ATPase" evidence="2">
    <location>
        <begin position="778"/>
        <end position="965"/>
    </location>
</feature>
<dbReference type="InterPro" id="IPR003593">
    <property type="entry name" value="AAA+_ATPase"/>
</dbReference>
<dbReference type="InterPro" id="IPR027417">
    <property type="entry name" value="P-loop_NTPase"/>
</dbReference>
<feature type="compositionally biased region" description="Low complexity" evidence="1">
    <location>
        <begin position="839"/>
        <end position="851"/>
    </location>
</feature>
<feature type="compositionally biased region" description="Basic and acidic residues" evidence="1">
    <location>
        <begin position="500"/>
        <end position="518"/>
    </location>
</feature>
<organism evidence="3 4">
    <name type="scientific">Loxostege sticticalis</name>
    <name type="common">Beet webworm moth</name>
    <dbReference type="NCBI Taxonomy" id="481309"/>
    <lineage>
        <taxon>Eukaryota</taxon>
        <taxon>Metazoa</taxon>
        <taxon>Ecdysozoa</taxon>
        <taxon>Arthropoda</taxon>
        <taxon>Hexapoda</taxon>
        <taxon>Insecta</taxon>
        <taxon>Pterygota</taxon>
        <taxon>Neoptera</taxon>
        <taxon>Endopterygota</taxon>
        <taxon>Lepidoptera</taxon>
        <taxon>Glossata</taxon>
        <taxon>Ditrysia</taxon>
        <taxon>Pyraloidea</taxon>
        <taxon>Crambidae</taxon>
        <taxon>Pyraustinae</taxon>
        <taxon>Loxostege</taxon>
    </lineage>
</organism>
<dbReference type="SUPFAM" id="SSF52540">
    <property type="entry name" value="P-loop containing nucleoside triphosphate hydrolases"/>
    <property type="match status" value="1"/>
</dbReference>